<feature type="compositionally biased region" description="Basic and acidic residues" evidence="1">
    <location>
        <begin position="49"/>
        <end position="70"/>
    </location>
</feature>
<feature type="non-terminal residue" evidence="2">
    <location>
        <position position="669"/>
    </location>
</feature>
<feature type="compositionally biased region" description="Polar residues" evidence="1">
    <location>
        <begin position="1"/>
        <end position="21"/>
    </location>
</feature>
<sequence>MSSTFKSSQESTESRATTGHSASDAAEDLHWRAKKLADPSSTKRRRSERLKSAKEAVAPKDTDSEHEHGYHTRLNPLTPSQLRSAGVSKKKRTRSKTKKSSLTRTKGSRRASATEKLRSETRKKAQEEKVESVRQQLEQDNPLDDISWDLKKRLSVYFALRLCYVIEPWRPKHQVEAQVAELIGVTSNRLGDWIRDYELNFEIAEMAPTEDPYNPKCDDEPKAKKKRLLPVKQRFDWIEEVAEQGRSCYYCKICSNDVVLLKCLSDSGTQEYFTNLGVDKTQDPGRKAEVHQERASHKAAICRRDVISGVRPSAIEALTKAALRDFQRQKAADSYFIKEYIKLALWCASHEVPNTTMFEPLIDLISSKDHAMLKWAKVRPGNATYRSKATVTELVSLCAAVCDDRAIGRLKRGVTAFGKWSLMLDETSLFGQSIIGIYARYLSADKGIETAELVEDLVACCAISSTKSAAIEQCLISELQSRGVDDEMWSKLAALSCDGAASMSSEGQGLFGRLKARLQLPFLQFQHCRAHRTNLAAKSILATGDHPLAEEIIVLSQQLYAYMSKSNKKLELFKQVHREEPAEGNGKFVKLVEAGGTRWLSHNNSLKRLLRVYPRVVKLLYLISNDQDFDVNERVLEQKLARLTRAFQSVDWTLDRAIDLTTTVIQKLE</sequence>
<dbReference type="PANTHER" id="PTHR46880:SF5">
    <property type="entry name" value="DUF4371 DOMAIN-CONTAINING PROTEIN"/>
    <property type="match status" value="1"/>
</dbReference>
<feature type="compositionally biased region" description="Basic residues" evidence="1">
    <location>
        <begin position="88"/>
        <end position="109"/>
    </location>
</feature>
<feature type="compositionally biased region" description="Basic and acidic residues" evidence="1">
    <location>
        <begin position="112"/>
        <end position="132"/>
    </location>
</feature>
<evidence type="ECO:0000313" key="3">
    <source>
        <dbReference type="Proteomes" id="UP000591131"/>
    </source>
</evidence>
<accession>A0A7J6LX52</accession>
<dbReference type="EMBL" id="JAAPAO010000303">
    <property type="protein sequence ID" value="KAF4663879.1"/>
    <property type="molecule type" value="Genomic_DNA"/>
</dbReference>
<dbReference type="Proteomes" id="UP000591131">
    <property type="component" value="Unassembled WGS sequence"/>
</dbReference>
<feature type="compositionally biased region" description="Basic and acidic residues" evidence="1">
    <location>
        <begin position="27"/>
        <end position="37"/>
    </location>
</feature>
<proteinExistence type="predicted"/>
<evidence type="ECO:0000256" key="1">
    <source>
        <dbReference type="SAM" id="MobiDB-lite"/>
    </source>
</evidence>
<dbReference type="OrthoDB" id="6159421at2759"/>
<gene>
    <name evidence="2" type="ORF">FOL47_005516</name>
</gene>
<protein>
    <submittedName>
        <fullName evidence="2">Uncharacterized protein</fullName>
    </submittedName>
</protein>
<evidence type="ECO:0000313" key="2">
    <source>
        <dbReference type="EMBL" id="KAF4663879.1"/>
    </source>
</evidence>
<comment type="caution">
    <text evidence="2">The sequence shown here is derived from an EMBL/GenBank/DDBJ whole genome shotgun (WGS) entry which is preliminary data.</text>
</comment>
<dbReference type="InterPro" id="IPR012337">
    <property type="entry name" value="RNaseH-like_sf"/>
</dbReference>
<dbReference type="PANTHER" id="PTHR46880">
    <property type="entry name" value="RAS-ASSOCIATING DOMAIN-CONTAINING PROTEIN"/>
    <property type="match status" value="1"/>
</dbReference>
<dbReference type="AlphaFoldDB" id="A0A7J6LX52"/>
<keyword evidence="3" id="KW-1185">Reference proteome</keyword>
<organism evidence="2 3">
    <name type="scientific">Perkinsus chesapeaki</name>
    <name type="common">Clam parasite</name>
    <name type="synonym">Perkinsus andrewsi</name>
    <dbReference type="NCBI Taxonomy" id="330153"/>
    <lineage>
        <taxon>Eukaryota</taxon>
        <taxon>Sar</taxon>
        <taxon>Alveolata</taxon>
        <taxon>Perkinsozoa</taxon>
        <taxon>Perkinsea</taxon>
        <taxon>Perkinsida</taxon>
        <taxon>Perkinsidae</taxon>
        <taxon>Perkinsus</taxon>
    </lineage>
</organism>
<dbReference type="SUPFAM" id="SSF53098">
    <property type="entry name" value="Ribonuclease H-like"/>
    <property type="match status" value="1"/>
</dbReference>
<name>A0A7J6LX52_PERCH</name>
<reference evidence="2 3" key="1">
    <citation type="submission" date="2020-04" db="EMBL/GenBank/DDBJ databases">
        <title>Perkinsus chesapeaki whole genome sequence.</title>
        <authorList>
            <person name="Bogema D.R."/>
        </authorList>
    </citation>
    <scope>NUCLEOTIDE SEQUENCE [LARGE SCALE GENOMIC DNA]</scope>
    <source>
        <strain evidence="2">ATCC PRA-425</strain>
    </source>
</reference>
<feature type="region of interest" description="Disordered" evidence="1">
    <location>
        <begin position="1"/>
        <end position="136"/>
    </location>
</feature>